<name>A0A450UXG5_9GAMM</name>
<evidence type="ECO:0000256" key="1">
    <source>
        <dbReference type="SAM" id="MobiDB-lite"/>
    </source>
</evidence>
<feature type="region of interest" description="Disordered" evidence="1">
    <location>
        <begin position="119"/>
        <end position="217"/>
    </location>
</feature>
<gene>
    <name evidence="2" type="ORF">BECKLFY1418A_GA0070994_10683</name>
</gene>
<organism evidence="2">
    <name type="scientific">Candidatus Kentrum sp. LFY</name>
    <dbReference type="NCBI Taxonomy" id="2126342"/>
    <lineage>
        <taxon>Bacteria</taxon>
        <taxon>Pseudomonadati</taxon>
        <taxon>Pseudomonadota</taxon>
        <taxon>Gammaproteobacteria</taxon>
        <taxon>Candidatus Kentrum</taxon>
    </lineage>
</organism>
<proteinExistence type="predicted"/>
<dbReference type="EMBL" id="CAADFH010000068">
    <property type="protein sequence ID" value="VFJ97202.1"/>
    <property type="molecule type" value="Genomic_DNA"/>
</dbReference>
<evidence type="ECO:0000313" key="2">
    <source>
        <dbReference type="EMBL" id="VFJ97202.1"/>
    </source>
</evidence>
<feature type="compositionally biased region" description="Basic residues" evidence="1">
    <location>
        <begin position="198"/>
        <end position="207"/>
    </location>
</feature>
<protein>
    <submittedName>
        <fullName evidence="2">Uncharacterized protein</fullName>
    </submittedName>
</protein>
<dbReference type="AlphaFoldDB" id="A0A450UXG5"/>
<sequence>MIWYREQNQPFVKLDPFGNAERGINKRAQFCPEMWEWLPGKRAVRGNEELSSSKAMRLDMACCHKKILTRSFDSRDTAVSLPVISLPEKTFYSQGGERYSTRSISGSCTNHEKLRYRRAHKTRKALQHPRPVPLGQRPNPSPHRRRALLRPPRPAPNRQDHLPVGPHGKARWGGKPHHPLRQRGTCTGGAGRCGNRDAHHRQQRCSKRPPLPDNQRPRTWVDETLHEFGPHGALQGLLSRWSEENHLPIVPCSSTRWTAW</sequence>
<accession>A0A450UXG5</accession>
<feature type="compositionally biased region" description="Basic residues" evidence="1">
    <location>
        <begin position="168"/>
        <end position="181"/>
    </location>
</feature>
<reference evidence="2" key="1">
    <citation type="submission" date="2019-02" db="EMBL/GenBank/DDBJ databases">
        <authorList>
            <person name="Gruber-Vodicka R. H."/>
            <person name="Seah K. B. B."/>
        </authorList>
    </citation>
    <scope>NUCLEOTIDE SEQUENCE</scope>
    <source>
        <strain evidence="2">BECK_M6</strain>
    </source>
</reference>